<comment type="caution">
    <text evidence="1">The sequence shown here is derived from an EMBL/GenBank/DDBJ whole genome shotgun (WGS) entry which is preliminary data.</text>
</comment>
<keyword evidence="2" id="KW-1185">Reference proteome</keyword>
<proteinExistence type="predicted"/>
<name>A0AAV4NP61_9ARAC</name>
<dbReference type="Proteomes" id="UP001054837">
    <property type="component" value="Unassembled WGS sequence"/>
</dbReference>
<evidence type="ECO:0000313" key="2">
    <source>
        <dbReference type="Proteomes" id="UP001054837"/>
    </source>
</evidence>
<sequence>MELLCRRGVTPPFELPTLTERASGQLLQFTLAVVNFILNIAVTGGAMHSGVCEVWSCVCSIPSPCVCKHGLDILSTGGEIKIVGGLNPAERGQQNSGR</sequence>
<reference evidence="1 2" key="1">
    <citation type="submission" date="2021-06" db="EMBL/GenBank/DDBJ databases">
        <title>Caerostris darwini draft genome.</title>
        <authorList>
            <person name="Kono N."/>
            <person name="Arakawa K."/>
        </authorList>
    </citation>
    <scope>NUCLEOTIDE SEQUENCE [LARGE SCALE GENOMIC DNA]</scope>
</reference>
<dbReference type="EMBL" id="BPLQ01001900">
    <property type="protein sequence ID" value="GIX86574.1"/>
    <property type="molecule type" value="Genomic_DNA"/>
</dbReference>
<gene>
    <name evidence="1" type="ORF">CDAR_192011</name>
</gene>
<organism evidence="1 2">
    <name type="scientific">Caerostris darwini</name>
    <dbReference type="NCBI Taxonomy" id="1538125"/>
    <lineage>
        <taxon>Eukaryota</taxon>
        <taxon>Metazoa</taxon>
        <taxon>Ecdysozoa</taxon>
        <taxon>Arthropoda</taxon>
        <taxon>Chelicerata</taxon>
        <taxon>Arachnida</taxon>
        <taxon>Araneae</taxon>
        <taxon>Araneomorphae</taxon>
        <taxon>Entelegynae</taxon>
        <taxon>Araneoidea</taxon>
        <taxon>Araneidae</taxon>
        <taxon>Caerostris</taxon>
    </lineage>
</organism>
<protein>
    <submittedName>
        <fullName evidence="1">Uncharacterized protein</fullName>
    </submittedName>
</protein>
<evidence type="ECO:0000313" key="1">
    <source>
        <dbReference type="EMBL" id="GIX86574.1"/>
    </source>
</evidence>
<dbReference type="AlphaFoldDB" id="A0AAV4NP61"/>
<accession>A0AAV4NP61</accession>